<dbReference type="GO" id="GO:0003677">
    <property type="term" value="F:DNA binding"/>
    <property type="evidence" value="ECO:0007669"/>
    <property type="project" value="InterPro"/>
</dbReference>
<evidence type="ECO:0000259" key="1">
    <source>
        <dbReference type="Pfam" id="PF01609"/>
    </source>
</evidence>
<gene>
    <name evidence="2" type="ORF">HMPREF9371_2527</name>
</gene>
<accession>G4CLN6</accession>
<dbReference type="Pfam" id="PF01609">
    <property type="entry name" value="DDE_Tnp_1"/>
    <property type="match status" value="1"/>
</dbReference>
<comment type="caution">
    <text evidence="2">The sequence shown here is derived from an EMBL/GenBank/DDBJ whole genome shotgun (WGS) entry which is preliminary data.</text>
</comment>
<dbReference type="HOGENOM" id="CLU_3193121_0_0_4"/>
<dbReference type="AlphaFoldDB" id="G4CLN6"/>
<evidence type="ECO:0000313" key="2">
    <source>
        <dbReference type="EMBL" id="EGY51259.1"/>
    </source>
</evidence>
<feature type="non-terminal residue" evidence="2">
    <location>
        <position position="46"/>
    </location>
</feature>
<dbReference type="OrthoDB" id="8606701at2"/>
<dbReference type="EMBL" id="AGAY01000106">
    <property type="protein sequence ID" value="EGY51259.1"/>
    <property type="molecule type" value="Genomic_DNA"/>
</dbReference>
<dbReference type="STRING" id="1032488.HMPREF9371_2527"/>
<proteinExistence type="predicted"/>
<reference evidence="2 3" key="1">
    <citation type="submission" date="2011-05" db="EMBL/GenBank/DDBJ databases">
        <authorList>
            <person name="Muzny D."/>
            <person name="Qin X."/>
            <person name="Deng J."/>
            <person name="Jiang H."/>
            <person name="Liu Y."/>
            <person name="Qu J."/>
            <person name="Song X.-Z."/>
            <person name="Zhang L."/>
            <person name="Thornton R."/>
            <person name="Coyle M."/>
            <person name="Francisco L."/>
            <person name="Jackson L."/>
            <person name="Javaid M."/>
            <person name="Korchina V."/>
            <person name="Kovar C."/>
            <person name="Mata R."/>
            <person name="Mathew T."/>
            <person name="Ngo R."/>
            <person name="Nguyen L."/>
            <person name="Nguyen N."/>
            <person name="Okwuonu G."/>
            <person name="Ongeri F."/>
            <person name="Pham C."/>
            <person name="Simmons D."/>
            <person name="Wilczek-Boney K."/>
            <person name="Hale W."/>
            <person name="Jakkamsetti A."/>
            <person name="Pham P."/>
            <person name="Ruth R."/>
            <person name="San Lucas F."/>
            <person name="Warren J."/>
            <person name="Zhang J."/>
            <person name="Zhao Z."/>
            <person name="Zhou C."/>
            <person name="Zhu D."/>
            <person name="Lee S."/>
            <person name="Bess C."/>
            <person name="Blankenburg K."/>
            <person name="Forbes L."/>
            <person name="Fu Q."/>
            <person name="Gubbala S."/>
            <person name="Hirani K."/>
            <person name="Jayaseelan J.C."/>
            <person name="Lara F."/>
            <person name="Munidasa M."/>
            <person name="Palculict T."/>
            <person name="Patil S."/>
            <person name="Pu L.-L."/>
            <person name="Saada N."/>
            <person name="Tang L."/>
            <person name="Weissenberger G."/>
            <person name="Zhu Y."/>
            <person name="Hemphill L."/>
            <person name="Shang Y."/>
            <person name="Youmans B."/>
            <person name="Ayvaz T."/>
            <person name="Ross M."/>
            <person name="Santibanez J."/>
            <person name="Aqrawi P."/>
            <person name="Gross S."/>
            <person name="Joshi V."/>
            <person name="Fowler G."/>
            <person name="Nazareth L."/>
            <person name="Reid J."/>
            <person name="Worley K."/>
            <person name="Petrosino J."/>
            <person name="Highlander S."/>
            <person name="Gibbs R."/>
        </authorList>
    </citation>
    <scope>NUCLEOTIDE SEQUENCE [LARGE SCALE GENOMIC DNA]</scope>
    <source>
        <strain evidence="2 3">871</strain>
    </source>
</reference>
<feature type="domain" description="Transposase IS4-like" evidence="1">
    <location>
        <begin position="2"/>
        <end position="45"/>
    </location>
</feature>
<dbReference type="Proteomes" id="UP000003019">
    <property type="component" value="Unassembled WGS sequence"/>
</dbReference>
<dbReference type="GO" id="GO:0004803">
    <property type="term" value="F:transposase activity"/>
    <property type="evidence" value="ECO:0007669"/>
    <property type="project" value="InterPro"/>
</dbReference>
<protein>
    <submittedName>
        <fullName evidence="2">ISSoc13 transposase</fullName>
    </submittedName>
</protein>
<dbReference type="InterPro" id="IPR002559">
    <property type="entry name" value="Transposase_11"/>
</dbReference>
<keyword evidence="3" id="KW-1185">Reference proteome</keyword>
<dbReference type="GO" id="GO:0006313">
    <property type="term" value="P:DNA transposition"/>
    <property type="evidence" value="ECO:0007669"/>
    <property type="project" value="InterPro"/>
</dbReference>
<organism evidence="2 3">
    <name type="scientific">Neisseria shayeganii 871</name>
    <dbReference type="NCBI Taxonomy" id="1032488"/>
    <lineage>
        <taxon>Bacteria</taxon>
        <taxon>Pseudomonadati</taxon>
        <taxon>Pseudomonadota</taxon>
        <taxon>Betaproteobacteria</taxon>
        <taxon>Neisseriales</taxon>
        <taxon>Neisseriaceae</taxon>
        <taxon>Neisseria</taxon>
    </lineage>
</organism>
<evidence type="ECO:0000313" key="3">
    <source>
        <dbReference type="Proteomes" id="UP000003019"/>
    </source>
</evidence>
<name>G4CLN6_9NEIS</name>
<sequence length="46" mass="4994">MAVDGQGRPVRFILTGGERNDITQAPALLAGFKPKYVLADKGYDSR</sequence>